<feature type="compositionally biased region" description="Basic and acidic residues" evidence="1">
    <location>
        <begin position="157"/>
        <end position="167"/>
    </location>
</feature>
<evidence type="ECO:0000256" key="1">
    <source>
        <dbReference type="SAM" id="MobiDB-lite"/>
    </source>
</evidence>
<evidence type="ECO:0000313" key="2">
    <source>
        <dbReference type="EMBL" id="KIM85322.1"/>
    </source>
</evidence>
<dbReference type="InParanoid" id="A0A0C3C6N1"/>
<dbReference type="OrthoDB" id="3201807at2759"/>
<dbReference type="Proteomes" id="UP000054166">
    <property type="component" value="Unassembled WGS sequence"/>
</dbReference>
<feature type="region of interest" description="Disordered" evidence="1">
    <location>
        <begin position="134"/>
        <end position="226"/>
    </location>
</feature>
<organism evidence="2 3">
    <name type="scientific">Piloderma croceum (strain F 1598)</name>
    <dbReference type="NCBI Taxonomy" id="765440"/>
    <lineage>
        <taxon>Eukaryota</taxon>
        <taxon>Fungi</taxon>
        <taxon>Dikarya</taxon>
        <taxon>Basidiomycota</taxon>
        <taxon>Agaricomycotina</taxon>
        <taxon>Agaricomycetes</taxon>
        <taxon>Agaricomycetidae</taxon>
        <taxon>Atheliales</taxon>
        <taxon>Atheliaceae</taxon>
        <taxon>Piloderma</taxon>
    </lineage>
</organism>
<gene>
    <name evidence="2" type="ORF">PILCRDRAFT_817326</name>
</gene>
<dbReference type="HOGENOM" id="CLU_093219_0_0_1"/>
<protein>
    <submittedName>
        <fullName evidence="2">Uncharacterized protein</fullName>
    </submittedName>
</protein>
<keyword evidence="3" id="KW-1185">Reference proteome</keyword>
<feature type="compositionally biased region" description="Low complexity" evidence="1">
    <location>
        <begin position="146"/>
        <end position="156"/>
    </location>
</feature>
<name>A0A0C3C6N1_PILCF</name>
<sequence length="226" mass="25418">MVTINWPISWIESTFTSRAKTEELLRPELDRSLLQIDFEKALDFFPTSQTGRWSDLGGTIAVACCGIFLFKPKWPITRITTWGVLAGGVGGTIRGEYTKIRRHAVFVKSLEDRNGFMVSLSNVRLRESMAVGTEQEAVGSLEGGQSSTESTSTRTDTSPHSRWDEIRAANTRNAAQHSSWDALRQNHERNQVARTDDAYSSTESDRAQEQARFDAMLEAERRRSLS</sequence>
<proteinExistence type="predicted"/>
<dbReference type="AlphaFoldDB" id="A0A0C3C6N1"/>
<feature type="compositionally biased region" description="Polar residues" evidence="1">
    <location>
        <begin position="170"/>
        <end position="179"/>
    </location>
</feature>
<feature type="compositionally biased region" description="Basic and acidic residues" evidence="1">
    <location>
        <begin position="184"/>
        <end position="212"/>
    </location>
</feature>
<reference evidence="3" key="2">
    <citation type="submission" date="2015-01" db="EMBL/GenBank/DDBJ databases">
        <title>Evolutionary Origins and Diversification of the Mycorrhizal Mutualists.</title>
        <authorList>
            <consortium name="DOE Joint Genome Institute"/>
            <consortium name="Mycorrhizal Genomics Consortium"/>
            <person name="Kohler A."/>
            <person name="Kuo A."/>
            <person name="Nagy L.G."/>
            <person name="Floudas D."/>
            <person name="Copeland A."/>
            <person name="Barry K.W."/>
            <person name="Cichocki N."/>
            <person name="Veneault-Fourrey C."/>
            <person name="LaButti K."/>
            <person name="Lindquist E.A."/>
            <person name="Lipzen A."/>
            <person name="Lundell T."/>
            <person name="Morin E."/>
            <person name="Murat C."/>
            <person name="Riley R."/>
            <person name="Ohm R."/>
            <person name="Sun H."/>
            <person name="Tunlid A."/>
            <person name="Henrissat B."/>
            <person name="Grigoriev I.V."/>
            <person name="Hibbett D.S."/>
            <person name="Martin F."/>
        </authorList>
    </citation>
    <scope>NUCLEOTIDE SEQUENCE [LARGE SCALE GENOMIC DNA]</scope>
    <source>
        <strain evidence="3">F 1598</strain>
    </source>
</reference>
<reference evidence="2 3" key="1">
    <citation type="submission" date="2014-04" db="EMBL/GenBank/DDBJ databases">
        <authorList>
            <consortium name="DOE Joint Genome Institute"/>
            <person name="Kuo A."/>
            <person name="Tarkka M."/>
            <person name="Buscot F."/>
            <person name="Kohler A."/>
            <person name="Nagy L.G."/>
            <person name="Floudas D."/>
            <person name="Copeland A."/>
            <person name="Barry K.W."/>
            <person name="Cichocki N."/>
            <person name="Veneault-Fourrey C."/>
            <person name="LaButti K."/>
            <person name="Lindquist E.A."/>
            <person name="Lipzen A."/>
            <person name="Lundell T."/>
            <person name="Morin E."/>
            <person name="Murat C."/>
            <person name="Sun H."/>
            <person name="Tunlid A."/>
            <person name="Henrissat B."/>
            <person name="Grigoriev I.V."/>
            <person name="Hibbett D.S."/>
            <person name="Martin F."/>
            <person name="Nordberg H.P."/>
            <person name="Cantor M.N."/>
            <person name="Hua S.X."/>
        </authorList>
    </citation>
    <scope>NUCLEOTIDE SEQUENCE [LARGE SCALE GENOMIC DNA]</scope>
    <source>
        <strain evidence="2 3">F 1598</strain>
    </source>
</reference>
<evidence type="ECO:0000313" key="3">
    <source>
        <dbReference type="Proteomes" id="UP000054166"/>
    </source>
</evidence>
<accession>A0A0C3C6N1</accession>
<dbReference type="EMBL" id="KN832985">
    <property type="protein sequence ID" value="KIM85322.1"/>
    <property type="molecule type" value="Genomic_DNA"/>
</dbReference>